<keyword evidence="2" id="KW-1185">Reference proteome</keyword>
<dbReference type="RefSeq" id="WP_282722765.1">
    <property type="nucleotide sequence ID" value="NZ_JASCQO010000042.1"/>
</dbReference>
<protein>
    <submittedName>
        <fullName evidence="1">Uncharacterized protein</fullName>
    </submittedName>
</protein>
<reference evidence="1 2" key="1">
    <citation type="submission" date="2023-04" db="EMBL/GenBank/DDBJ databases">
        <title>Halomonas strains isolated from rhizosphere soil.</title>
        <authorList>
            <person name="Xu L."/>
            <person name="Sun J.-Q."/>
        </authorList>
    </citation>
    <scope>NUCLEOTIDE SEQUENCE [LARGE SCALE GENOMIC DNA]</scope>
    <source>
        <strain evidence="1 2">LN1S58</strain>
    </source>
</reference>
<dbReference type="Proteomes" id="UP001244242">
    <property type="component" value="Unassembled WGS sequence"/>
</dbReference>
<proteinExistence type="predicted"/>
<evidence type="ECO:0000313" key="1">
    <source>
        <dbReference type="EMBL" id="MDI5935309.1"/>
    </source>
</evidence>
<organism evidence="1 2">
    <name type="scientific">Halomonas kalidii</name>
    <dbReference type="NCBI Taxonomy" id="3043293"/>
    <lineage>
        <taxon>Bacteria</taxon>
        <taxon>Pseudomonadati</taxon>
        <taxon>Pseudomonadota</taxon>
        <taxon>Gammaproteobacteria</taxon>
        <taxon>Oceanospirillales</taxon>
        <taxon>Halomonadaceae</taxon>
        <taxon>Halomonas</taxon>
    </lineage>
</organism>
<name>A0ABT6VMV6_9GAMM</name>
<evidence type="ECO:0000313" key="2">
    <source>
        <dbReference type="Proteomes" id="UP001244242"/>
    </source>
</evidence>
<dbReference type="EMBL" id="JASCQO010000042">
    <property type="protein sequence ID" value="MDI5935309.1"/>
    <property type="molecule type" value="Genomic_DNA"/>
</dbReference>
<sequence>MDPASTIEGMFEHFQGTALPPGRARELMQELAPINASTREYYDQAANFNAQPADFLSTLLELQRKE</sequence>
<gene>
    <name evidence="1" type="ORF">QLQ84_16050</name>
</gene>
<accession>A0ABT6VMV6</accession>
<comment type="caution">
    <text evidence="1">The sequence shown here is derived from an EMBL/GenBank/DDBJ whole genome shotgun (WGS) entry which is preliminary data.</text>
</comment>